<sequence length="511" mass="57195">MFMVALSLVLLRLSVASPCTSEACSGPYRISKYKMPAIGVSNHKTHVTVWKGPKEVTGILGYRSRYTAYCYEGGVLDGNTGCTKWHVMFPPSAAELQKWAIDGKCYYGVECNKGGDCWGSWANRCHDDRVDLNSAKEKEYNGNNDEWRMFAHHTCISTWRCGFSKNSYPIHFTNVKKGRGDGDITYTLATYDQHGSILSLDKPSVRIDQETTLSFELPQSLVSRSFTEIDCFFGNDQTPVCQLNDHFEDLEGQFVTFNGDYTATYGSYLLALNDKKAINGSVGAKKFGNKAWVEKQLGKAASLEDVRNILSIQMWSHQESGYNLAQLYKVVGEMMNTLTTVINSVGKLDDELIGRLIGVEGKSKWFNSELFHMCPCFQLGSFGDSNCASGYIFSEGRVKVDKDGSKCTSFGGSITPLYLFDNVSYKFAVLHTPPAQGVAQDWEGWSWLAAEKQRLIETMTFQDSVSGGNNVLSQLYKETLDSFNIWKWFERFSTLAAWGALAISVINMMRK</sequence>
<keyword evidence="5" id="KW-0325">Glycoprotein</keyword>
<organism evidence="6">
    <name type="scientific">Quaranjavirus quaranfilense</name>
    <dbReference type="NCBI Taxonomy" id="688436"/>
    <lineage>
        <taxon>Viruses</taxon>
        <taxon>Riboviria</taxon>
        <taxon>Orthornavirae</taxon>
        <taxon>Negarnaviricota</taxon>
        <taxon>Polyploviricotina</taxon>
        <taxon>Insthoviricetes</taxon>
        <taxon>Articulavirales</taxon>
        <taxon>Orthomyxoviridae</taxon>
        <taxon>Quaranjavirus</taxon>
    </lineage>
</organism>
<name>A0A3Q8GXE9_9ORTO</name>
<proteinExistence type="predicted"/>
<evidence type="ECO:0000256" key="2">
    <source>
        <dbReference type="ARBA" id="ARBA00022692"/>
    </source>
</evidence>
<reference evidence="6" key="1">
    <citation type="submission" date="2018-01" db="EMBL/GenBank/DDBJ databases">
        <title>Quaranfil virus originated in Egypt, an Orthomyxovirus confirmed in an old tick isolate In India, warrant an urgent need to know its relevance for human and animal.</title>
        <authorList>
            <person name="Yadav P.D."/>
        </authorList>
    </citation>
    <scope>NUCLEOTIDE SEQUENCE</scope>
    <source>
        <strain evidence="6">83939-2</strain>
    </source>
</reference>
<keyword evidence="4" id="KW-0472">Membrane</keyword>
<keyword evidence="2" id="KW-0812">Transmembrane</keyword>
<gene>
    <name evidence="6" type="primary">HA</name>
</gene>
<comment type="subcellular location">
    <subcellularLocation>
        <location evidence="1">Virion membrane</location>
    </subcellularLocation>
</comment>
<evidence type="ECO:0000256" key="1">
    <source>
        <dbReference type="ARBA" id="ARBA00004182"/>
    </source>
</evidence>
<dbReference type="GO" id="GO:0044003">
    <property type="term" value="P:symbiont-mediated perturbation of host process"/>
    <property type="evidence" value="ECO:0007669"/>
    <property type="project" value="InterPro"/>
</dbReference>
<dbReference type="EMBL" id="MG770332">
    <property type="protein sequence ID" value="AXL67888.1"/>
    <property type="molecule type" value="Viral_cRNA"/>
</dbReference>
<evidence type="ECO:0000256" key="5">
    <source>
        <dbReference type="ARBA" id="ARBA00023180"/>
    </source>
</evidence>
<evidence type="ECO:0000256" key="3">
    <source>
        <dbReference type="ARBA" id="ARBA00022844"/>
    </source>
</evidence>
<evidence type="ECO:0000256" key="4">
    <source>
        <dbReference type="ARBA" id="ARBA00023136"/>
    </source>
</evidence>
<evidence type="ECO:0000313" key="6">
    <source>
        <dbReference type="EMBL" id="AXL67888.1"/>
    </source>
</evidence>
<dbReference type="GO" id="GO:0019031">
    <property type="term" value="C:viral envelope"/>
    <property type="evidence" value="ECO:0007669"/>
    <property type="project" value="InterPro"/>
</dbReference>
<dbReference type="Pfam" id="PF03273">
    <property type="entry name" value="Baculo_gp64"/>
    <property type="match status" value="1"/>
</dbReference>
<dbReference type="GO" id="GO:0055036">
    <property type="term" value="C:virion membrane"/>
    <property type="evidence" value="ECO:0007669"/>
    <property type="project" value="UniProtKB-SubCell"/>
</dbReference>
<dbReference type="Gene3D" id="6.10.250.3010">
    <property type="match status" value="1"/>
</dbReference>
<keyword evidence="3" id="KW-0946">Virion</keyword>
<dbReference type="InterPro" id="IPR004955">
    <property type="entry name" value="Baculovirus_Gp64"/>
</dbReference>
<accession>A0A3Q8GXE9</accession>
<protein>
    <submittedName>
        <fullName evidence="6">Hemagglutinin</fullName>
    </submittedName>
</protein>